<reference evidence="1" key="1">
    <citation type="journal article" date="2014" name="Int. J. Syst. Evol. Microbiol.">
        <title>Complete genome sequence of Corynebacterium casei LMG S-19264T (=DSM 44701T), isolated from a smear-ripened cheese.</title>
        <authorList>
            <consortium name="US DOE Joint Genome Institute (JGI-PGF)"/>
            <person name="Walter F."/>
            <person name="Albersmeier A."/>
            <person name="Kalinowski J."/>
            <person name="Ruckert C."/>
        </authorList>
    </citation>
    <scope>NUCLEOTIDE SEQUENCE</scope>
    <source>
        <strain evidence="1">VKM Ac-1069</strain>
    </source>
</reference>
<dbReference type="EMBL" id="BSFQ01000001">
    <property type="protein sequence ID" value="GLL09203.1"/>
    <property type="molecule type" value="Genomic_DNA"/>
</dbReference>
<evidence type="ECO:0008006" key="3">
    <source>
        <dbReference type="Google" id="ProtNLM"/>
    </source>
</evidence>
<dbReference type="RefSeq" id="WP_051736943.1">
    <property type="nucleotide sequence ID" value="NZ_BAAAUZ010000015.1"/>
</dbReference>
<sequence>MTAPFTPTPAAAPGTFDGAGLASSVADLADAAAVDRPDPAALAWTAAGAGLDALGFVADPFGELATAGIGWLIEHVGFLREPLDRLAGNPAEVVARATDWHRGARAAAAEAAERVRPDLGGWTGSAADAARAAAARDAEALTGLAAGCAAVADRLLEVGATIGAERALIRDTVAGFLWDLARWAVASIASAGTLTPLAVASAVGEAAILAARIADGIRTLLSWLDEARAALGALLATFSQVTGRFAVPGAARILEPLGGSGDALLGLGRDAVVETGKEGAKADGVRAGWAEPARPLA</sequence>
<dbReference type="Proteomes" id="UP001143463">
    <property type="component" value="Unassembled WGS sequence"/>
</dbReference>
<evidence type="ECO:0000313" key="2">
    <source>
        <dbReference type="Proteomes" id="UP001143463"/>
    </source>
</evidence>
<keyword evidence="2" id="KW-1185">Reference proteome</keyword>
<protein>
    <recommendedName>
        <fullName evidence="3">PPE family protein</fullName>
    </recommendedName>
</protein>
<organism evidence="1 2">
    <name type="scientific">Pseudonocardia halophobica</name>
    <dbReference type="NCBI Taxonomy" id="29401"/>
    <lineage>
        <taxon>Bacteria</taxon>
        <taxon>Bacillati</taxon>
        <taxon>Actinomycetota</taxon>
        <taxon>Actinomycetes</taxon>
        <taxon>Pseudonocardiales</taxon>
        <taxon>Pseudonocardiaceae</taxon>
        <taxon>Pseudonocardia</taxon>
    </lineage>
</organism>
<gene>
    <name evidence="1" type="ORF">GCM10017577_03430</name>
</gene>
<accession>A0A9W6KWY2</accession>
<dbReference type="AlphaFoldDB" id="A0A9W6KWY2"/>
<name>A0A9W6KWY2_9PSEU</name>
<comment type="caution">
    <text evidence="1">The sequence shown here is derived from an EMBL/GenBank/DDBJ whole genome shotgun (WGS) entry which is preliminary data.</text>
</comment>
<reference evidence="1" key="2">
    <citation type="submission" date="2023-01" db="EMBL/GenBank/DDBJ databases">
        <authorList>
            <person name="Sun Q."/>
            <person name="Evtushenko L."/>
        </authorList>
    </citation>
    <scope>NUCLEOTIDE SEQUENCE</scope>
    <source>
        <strain evidence="1">VKM Ac-1069</strain>
    </source>
</reference>
<evidence type="ECO:0000313" key="1">
    <source>
        <dbReference type="EMBL" id="GLL09203.1"/>
    </source>
</evidence>
<proteinExistence type="predicted"/>